<proteinExistence type="predicted"/>
<dbReference type="RefSeq" id="WP_222988938.1">
    <property type="nucleotide sequence ID" value="NZ_JAINVV010000003.1"/>
</dbReference>
<organism evidence="1 2">
    <name type="scientific">Sphingomonas colocasiae</name>
    <dbReference type="NCBI Taxonomy" id="1848973"/>
    <lineage>
        <taxon>Bacteria</taxon>
        <taxon>Pseudomonadati</taxon>
        <taxon>Pseudomonadota</taxon>
        <taxon>Alphaproteobacteria</taxon>
        <taxon>Sphingomonadales</taxon>
        <taxon>Sphingomonadaceae</taxon>
        <taxon>Sphingomonas</taxon>
    </lineage>
</organism>
<sequence length="242" mass="26980">MPVLESEVFGRMFSFGGGSRRRDERSILGQQIEATLCAGMSLPEPLERLFRWIEASRCFVDTPNGRIGLLFPEAEMKRGWTDDGRPGGTDIGFAAEGNVNLRYWFRTTNPEVMNRLCVFAKTGGDGSMAAFWLADDGTQKIVHLGSGSGSVTLCILADDPVDFLRLLAIGYDEICWGDAYAQPPNVGGEFFVQPNMPYRAWVEENFRVSIPVLATEIVRHPSSMDDESSEDAFWQWVKKHVG</sequence>
<dbReference type="Proteomes" id="UP000706039">
    <property type="component" value="Unassembled WGS sequence"/>
</dbReference>
<gene>
    <name evidence="1" type="ORF">K7G82_06130</name>
</gene>
<evidence type="ECO:0000313" key="2">
    <source>
        <dbReference type="Proteomes" id="UP000706039"/>
    </source>
</evidence>
<accession>A0ABS7PKN8</accession>
<protein>
    <recommendedName>
        <fullName evidence="3">SMI1/KNR4 family protein</fullName>
    </recommendedName>
</protein>
<evidence type="ECO:0000313" key="1">
    <source>
        <dbReference type="EMBL" id="MBY8821860.1"/>
    </source>
</evidence>
<name>A0ABS7PKN8_9SPHN</name>
<comment type="caution">
    <text evidence="1">The sequence shown here is derived from an EMBL/GenBank/DDBJ whole genome shotgun (WGS) entry which is preliminary data.</text>
</comment>
<keyword evidence="2" id="KW-1185">Reference proteome</keyword>
<evidence type="ECO:0008006" key="3">
    <source>
        <dbReference type="Google" id="ProtNLM"/>
    </source>
</evidence>
<dbReference type="EMBL" id="JAINVV010000003">
    <property type="protein sequence ID" value="MBY8821860.1"/>
    <property type="molecule type" value="Genomic_DNA"/>
</dbReference>
<reference evidence="1 2" key="1">
    <citation type="submission" date="2021-08" db="EMBL/GenBank/DDBJ databases">
        <authorList>
            <person name="Tuo L."/>
        </authorList>
    </citation>
    <scope>NUCLEOTIDE SEQUENCE [LARGE SCALE GENOMIC DNA]</scope>
    <source>
        <strain evidence="1 2">JCM 31229</strain>
    </source>
</reference>